<name>A0A8W8IVX9_MAGGI</name>
<dbReference type="CDD" id="cd00037">
    <property type="entry name" value="CLECT"/>
    <property type="match status" value="1"/>
</dbReference>
<evidence type="ECO:0000313" key="4">
    <source>
        <dbReference type="Proteomes" id="UP000005408"/>
    </source>
</evidence>
<dbReference type="PROSITE" id="PS50041">
    <property type="entry name" value="C_TYPE_LECTIN_2"/>
    <property type="match status" value="1"/>
</dbReference>
<dbReference type="InterPro" id="IPR016187">
    <property type="entry name" value="CTDL_fold"/>
</dbReference>
<sequence length="249" mass="28180">MAFFIHAFICCWFLISANADIFSSMTYSTDKPSVPKKKSIFTPGKLNKDAVEKCPDGFVRFQDSCYNFYSEKFSWPEALIFCRAFNYTLVTLTTIDQYKFIKGHLTTITDVSKVQIRSTTPGPYLFGSRFGTPSPYSSRSRYVWQNQNTPRSRIDNLSSNSGGYISSGFWTAGTSADLQGHWKWVTNKQTIDFDQFNATDPTKSSFSGMLLSTNQQSGCLALEKSTGFNVARVDCMTPQHFICERHDSQ</sequence>
<evidence type="ECO:0000259" key="2">
    <source>
        <dbReference type="PROSITE" id="PS50041"/>
    </source>
</evidence>
<dbReference type="PANTHER" id="PTHR45710:SF26">
    <property type="entry name" value="RH26557P"/>
    <property type="match status" value="1"/>
</dbReference>
<dbReference type="EnsemblMetazoa" id="G16110.11">
    <property type="protein sequence ID" value="G16110.11:cds"/>
    <property type="gene ID" value="G16110"/>
</dbReference>
<feature type="chain" id="PRO_5042430911" description="C-type lectin domain-containing protein" evidence="1">
    <location>
        <begin position="20"/>
        <end position="249"/>
    </location>
</feature>
<dbReference type="OrthoDB" id="6189089at2759"/>
<dbReference type="Gene3D" id="3.10.100.10">
    <property type="entry name" value="Mannose-Binding Protein A, subunit A"/>
    <property type="match status" value="1"/>
</dbReference>
<reference evidence="3" key="1">
    <citation type="submission" date="2022-08" db="UniProtKB">
        <authorList>
            <consortium name="EnsemblMetazoa"/>
        </authorList>
    </citation>
    <scope>IDENTIFICATION</scope>
    <source>
        <strain evidence="3">05x7-T-G4-1.051#20</strain>
    </source>
</reference>
<dbReference type="InterPro" id="IPR001304">
    <property type="entry name" value="C-type_lectin-like"/>
</dbReference>
<dbReference type="PANTHER" id="PTHR45710">
    <property type="entry name" value="C-TYPE LECTIN DOMAIN-CONTAINING PROTEIN 180"/>
    <property type="match status" value="1"/>
</dbReference>
<feature type="domain" description="C-type lectin" evidence="2">
    <location>
        <begin position="61"/>
        <end position="244"/>
    </location>
</feature>
<feature type="signal peptide" evidence="1">
    <location>
        <begin position="1"/>
        <end position="19"/>
    </location>
</feature>
<dbReference type="SMART" id="SM00034">
    <property type="entry name" value="CLECT"/>
    <property type="match status" value="1"/>
</dbReference>
<dbReference type="AlphaFoldDB" id="A0A8W8IVX9"/>
<keyword evidence="1" id="KW-0732">Signal</keyword>
<dbReference type="SUPFAM" id="SSF56436">
    <property type="entry name" value="C-type lectin-like"/>
    <property type="match status" value="1"/>
</dbReference>
<evidence type="ECO:0000313" key="3">
    <source>
        <dbReference type="EnsemblMetazoa" id="G16110.11:cds"/>
    </source>
</evidence>
<dbReference type="Proteomes" id="UP000005408">
    <property type="component" value="Unassembled WGS sequence"/>
</dbReference>
<keyword evidence="4" id="KW-1185">Reference proteome</keyword>
<protein>
    <recommendedName>
        <fullName evidence="2">C-type lectin domain-containing protein</fullName>
    </recommendedName>
</protein>
<dbReference type="InterPro" id="IPR050828">
    <property type="entry name" value="C-type_lectin/matrix_domain"/>
</dbReference>
<dbReference type="InterPro" id="IPR016186">
    <property type="entry name" value="C-type_lectin-like/link_sf"/>
</dbReference>
<organism evidence="3 4">
    <name type="scientific">Magallana gigas</name>
    <name type="common">Pacific oyster</name>
    <name type="synonym">Crassostrea gigas</name>
    <dbReference type="NCBI Taxonomy" id="29159"/>
    <lineage>
        <taxon>Eukaryota</taxon>
        <taxon>Metazoa</taxon>
        <taxon>Spiralia</taxon>
        <taxon>Lophotrochozoa</taxon>
        <taxon>Mollusca</taxon>
        <taxon>Bivalvia</taxon>
        <taxon>Autobranchia</taxon>
        <taxon>Pteriomorphia</taxon>
        <taxon>Ostreida</taxon>
        <taxon>Ostreoidea</taxon>
        <taxon>Ostreidae</taxon>
        <taxon>Magallana</taxon>
    </lineage>
</organism>
<evidence type="ECO:0000256" key="1">
    <source>
        <dbReference type="SAM" id="SignalP"/>
    </source>
</evidence>
<accession>A0A8W8IVX9</accession>
<dbReference type="EnsemblMetazoa" id="G16110.15">
    <property type="protein sequence ID" value="G16110.15:cds"/>
    <property type="gene ID" value="G16110"/>
</dbReference>
<proteinExistence type="predicted"/>